<dbReference type="GO" id="GO:0003677">
    <property type="term" value="F:DNA binding"/>
    <property type="evidence" value="ECO:0007669"/>
    <property type="project" value="UniProtKB-KW"/>
</dbReference>
<name>A0A0D8II67_9CLOT</name>
<dbReference type="SUPFAM" id="SSF46689">
    <property type="entry name" value="Homeodomain-like"/>
    <property type="match status" value="1"/>
</dbReference>
<dbReference type="STRING" id="84022.CACET_c19530"/>
<dbReference type="InterPro" id="IPR047640">
    <property type="entry name" value="RpiR-like"/>
</dbReference>
<dbReference type="RefSeq" id="WP_044822929.1">
    <property type="nucleotide sequence ID" value="NZ_CP009687.1"/>
</dbReference>
<dbReference type="PATRIC" id="fig|84022.5.peg.22"/>
<dbReference type="PROSITE" id="PS51071">
    <property type="entry name" value="HTH_RPIR"/>
    <property type="match status" value="1"/>
</dbReference>
<dbReference type="Proteomes" id="UP000035704">
    <property type="component" value="Chromosome"/>
</dbReference>
<dbReference type="Pfam" id="PF01418">
    <property type="entry name" value="HTH_6"/>
    <property type="match status" value="1"/>
</dbReference>
<dbReference type="OrthoDB" id="2930at2"/>
<dbReference type="KEGG" id="cace:CACET_c19530"/>
<dbReference type="InterPro" id="IPR001347">
    <property type="entry name" value="SIS_dom"/>
</dbReference>
<dbReference type="Pfam" id="PF01380">
    <property type="entry name" value="SIS"/>
    <property type="match status" value="1"/>
</dbReference>
<dbReference type="EMBL" id="CP009687">
    <property type="protein sequence ID" value="AKL95401.1"/>
    <property type="molecule type" value="Genomic_DNA"/>
</dbReference>
<dbReference type="AlphaFoldDB" id="A0A0D8II67"/>
<evidence type="ECO:0000256" key="3">
    <source>
        <dbReference type="ARBA" id="ARBA00023163"/>
    </source>
</evidence>
<dbReference type="CDD" id="cd05013">
    <property type="entry name" value="SIS_RpiR"/>
    <property type="match status" value="1"/>
</dbReference>
<dbReference type="PANTHER" id="PTHR30514">
    <property type="entry name" value="GLUCOKINASE"/>
    <property type="match status" value="1"/>
</dbReference>
<dbReference type="InterPro" id="IPR009057">
    <property type="entry name" value="Homeodomain-like_sf"/>
</dbReference>
<organism evidence="4 5">
    <name type="scientific">Clostridium aceticum</name>
    <dbReference type="NCBI Taxonomy" id="84022"/>
    <lineage>
        <taxon>Bacteria</taxon>
        <taxon>Bacillati</taxon>
        <taxon>Bacillota</taxon>
        <taxon>Clostridia</taxon>
        <taxon>Eubacteriales</taxon>
        <taxon>Clostridiaceae</taxon>
        <taxon>Clostridium</taxon>
    </lineage>
</organism>
<dbReference type="GO" id="GO:1901135">
    <property type="term" value="P:carbohydrate derivative metabolic process"/>
    <property type="evidence" value="ECO:0007669"/>
    <property type="project" value="InterPro"/>
</dbReference>
<evidence type="ECO:0000313" key="5">
    <source>
        <dbReference type="Proteomes" id="UP000035704"/>
    </source>
</evidence>
<dbReference type="Gene3D" id="3.40.50.10490">
    <property type="entry name" value="Glucose-6-phosphate isomerase like protein, domain 1"/>
    <property type="match status" value="1"/>
</dbReference>
<gene>
    <name evidence="4" type="ORF">CACET_c19530</name>
</gene>
<proteinExistence type="predicted"/>
<reference evidence="4 5" key="1">
    <citation type="submission" date="2014-10" db="EMBL/GenBank/DDBJ databases">
        <title>Genome sequence of Clostridium aceticum DSM 1496.</title>
        <authorList>
            <person name="Poehlein A."/>
            <person name="Schiel-Bengelsdorf B."/>
            <person name="Gottschalk G."/>
            <person name="Duerre P."/>
            <person name="Daniel R."/>
        </authorList>
    </citation>
    <scope>NUCLEOTIDE SEQUENCE [LARGE SCALE GENOMIC DNA]</scope>
    <source>
        <strain evidence="4 5">DSM 1496</strain>
    </source>
</reference>
<dbReference type="PROSITE" id="PS51464">
    <property type="entry name" value="SIS"/>
    <property type="match status" value="1"/>
</dbReference>
<dbReference type="GO" id="GO:0097367">
    <property type="term" value="F:carbohydrate derivative binding"/>
    <property type="evidence" value="ECO:0007669"/>
    <property type="project" value="InterPro"/>
</dbReference>
<evidence type="ECO:0000256" key="1">
    <source>
        <dbReference type="ARBA" id="ARBA00023015"/>
    </source>
</evidence>
<dbReference type="GO" id="GO:0003700">
    <property type="term" value="F:DNA-binding transcription factor activity"/>
    <property type="evidence" value="ECO:0007669"/>
    <property type="project" value="InterPro"/>
</dbReference>
<dbReference type="InterPro" id="IPR036388">
    <property type="entry name" value="WH-like_DNA-bd_sf"/>
</dbReference>
<dbReference type="PANTHER" id="PTHR30514:SF18">
    <property type="entry name" value="RPIR-FAMILY TRANSCRIPTIONAL REGULATOR"/>
    <property type="match status" value="1"/>
</dbReference>
<evidence type="ECO:0000313" key="4">
    <source>
        <dbReference type="EMBL" id="AKL95401.1"/>
    </source>
</evidence>
<sequence>MIEEKKDLILEIQKNFTKLSKGQKLIAQYIIDNYDKAAFMTASKLAKTVNVSESTVVRFANALGFDGYPQLQKGLQNIIKIKLTTVQRVEMSRDYSDEEVILKKMFKSDIDNIRATQENMDYQAFQSVVDKILSAEKIYIIGLRSSTALAQYLGFYLNLVLDNVKVVGYGISDIFEQMLRVSEKDLVIGISFPRYSNRTVEVLKYAEEQKATIVSITDSIMSPIYELSDHCLTAKNNMASFVDSLVAPLSLINALIISVGMREKEEITRYFNKLEGLWDKYHVYDREK</sequence>
<dbReference type="InterPro" id="IPR035472">
    <property type="entry name" value="RpiR-like_SIS"/>
</dbReference>
<keyword evidence="1" id="KW-0805">Transcription regulation</keyword>
<keyword evidence="2" id="KW-0238">DNA-binding</keyword>
<dbReference type="SUPFAM" id="SSF53697">
    <property type="entry name" value="SIS domain"/>
    <property type="match status" value="1"/>
</dbReference>
<evidence type="ECO:0000256" key="2">
    <source>
        <dbReference type="ARBA" id="ARBA00023125"/>
    </source>
</evidence>
<keyword evidence="3" id="KW-0804">Transcription</keyword>
<keyword evidence="5" id="KW-1185">Reference proteome</keyword>
<dbReference type="InterPro" id="IPR000281">
    <property type="entry name" value="HTH_RpiR"/>
</dbReference>
<dbReference type="InterPro" id="IPR046348">
    <property type="entry name" value="SIS_dom_sf"/>
</dbReference>
<dbReference type="Gene3D" id="1.10.10.10">
    <property type="entry name" value="Winged helix-like DNA-binding domain superfamily/Winged helix DNA-binding domain"/>
    <property type="match status" value="1"/>
</dbReference>
<accession>A0A0D8II67</accession>
<protein>
    <submittedName>
        <fullName evidence="4">Transcriptional regulator RpiR family</fullName>
    </submittedName>
</protein>